<protein>
    <recommendedName>
        <fullName evidence="8">Carbamoyltransferase HypF</fullName>
        <ecNumber evidence="8">6.2.-.-</ecNumber>
    </recommendedName>
</protein>
<dbReference type="UniPathway" id="UPA00335"/>
<dbReference type="PIRSF" id="PIRSF006256">
    <property type="entry name" value="CMPcnvr_hdrg_mat"/>
    <property type="match status" value="1"/>
</dbReference>
<dbReference type="OrthoDB" id="9808093at2"/>
<dbReference type="PANTHER" id="PTHR42959:SF1">
    <property type="entry name" value="CARBAMOYLTRANSFERASE HYPF"/>
    <property type="match status" value="1"/>
</dbReference>
<evidence type="ECO:0000313" key="13">
    <source>
        <dbReference type="Proteomes" id="UP000199648"/>
    </source>
</evidence>
<dbReference type="GO" id="GO:0016743">
    <property type="term" value="F:carboxyl- or carbamoyltransferase activity"/>
    <property type="evidence" value="ECO:0007669"/>
    <property type="project" value="UniProtKB-UniRule"/>
</dbReference>
<dbReference type="GO" id="GO:0003998">
    <property type="term" value="F:acylphosphatase activity"/>
    <property type="evidence" value="ECO:0007669"/>
    <property type="project" value="UniProtKB-EC"/>
</dbReference>
<evidence type="ECO:0000256" key="8">
    <source>
        <dbReference type="PIRNR" id="PIRNR006256"/>
    </source>
</evidence>
<comment type="catalytic activity">
    <reaction evidence="7 8">
        <text>C-terminal L-cysteinyl-[HypE protein] + carbamoyl phosphate + ATP + H2O = C-terminal S-carboxamide-L-cysteinyl-[HypE protein] + AMP + phosphate + diphosphate + H(+)</text>
        <dbReference type="Rhea" id="RHEA:55636"/>
        <dbReference type="Rhea" id="RHEA-COMP:14247"/>
        <dbReference type="Rhea" id="RHEA-COMP:14392"/>
        <dbReference type="ChEBI" id="CHEBI:15377"/>
        <dbReference type="ChEBI" id="CHEBI:15378"/>
        <dbReference type="ChEBI" id="CHEBI:30616"/>
        <dbReference type="ChEBI" id="CHEBI:33019"/>
        <dbReference type="ChEBI" id="CHEBI:43474"/>
        <dbReference type="ChEBI" id="CHEBI:58228"/>
        <dbReference type="ChEBI" id="CHEBI:76913"/>
        <dbReference type="ChEBI" id="CHEBI:139126"/>
        <dbReference type="ChEBI" id="CHEBI:456215"/>
    </reaction>
</comment>
<dbReference type="InterPro" id="IPR017968">
    <property type="entry name" value="Acylphosphatase_CS"/>
</dbReference>
<gene>
    <name evidence="12" type="ORF">SAMN03097708_02079</name>
</gene>
<dbReference type="AlphaFoldDB" id="A0A1G5QIR5"/>
<dbReference type="Gene3D" id="3.90.870.50">
    <property type="match status" value="1"/>
</dbReference>
<evidence type="ECO:0000256" key="7">
    <source>
        <dbReference type="ARBA" id="ARBA00048220"/>
    </source>
</evidence>
<evidence type="ECO:0000259" key="11">
    <source>
        <dbReference type="PROSITE" id="PS51163"/>
    </source>
</evidence>
<feature type="domain" description="YrdC-like" evidence="11">
    <location>
        <begin position="198"/>
        <end position="398"/>
    </location>
</feature>
<feature type="domain" description="Acylphosphatase-like" evidence="10">
    <location>
        <begin position="3"/>
        <end position="90"/>
    </location>
</feature>
<keyword evidence="13" id="KW-1185">Reference proteome</keyword>
<dbReference type="PROSITE" id="PS51163">
    <property type="entry name" value="YRDC"/>
    <property type="match status" value="1"/>
</dbReference>
<dbReference type="PANTHER" id="PTHR42959">
    <property type="entry name" value="CARBAMOYLTRANSFERASE"/>
    <property type="match status" value="1"/>
</dbReference>
<evidence type="ECO:0000256" key="4">
    <source>
        <dbReference type="ARBA" id="ARBA00022723"/>
    </source>
</evidence>
<dbReference type="InterPro" id="IPR051060">
    <property type="entry name" value="Carbamoyltrans_HypF-like"/>
</dbReference>
<comment type="function">
    <text evidence="8">Involved in the maturation of [NiFe] hydrogenases. Along with HypE, it catalyzes the synthesis of the CN ligands of the active site iron of [NiFe]-hydrogenases. HypF functions as a carbamoyl transferase using carbamoylphosphate as a substrate and transferring the carboxamido moiety in an ATP-dependent reaction to the thiolate of the C-terminal cysteine of HypE yielding a protein-S-carboxamide.</text>
</comment>
<dbReference type="PROSITE" id="PS51160">
    <property type="entry name" value="ACYLPHOSPHATASE_3"/>
    <property type="match status" value="1"/>
</dbReference>
<accession>A0A1G5QIR5</accession>
<dbReference type="GO" id="GO:0051604">
    <property type="term" value="P:protein maturation"/>
    <property type="evidence" value="ECO:0007669"/>
    <property type="project" value="TreeGrafter"/>
</dbReference>
<keyword evidence="5" id="KW-0863">Zinc-finger</keyword>
<dbReference type="PROSITE" id="PS00150">
    <property type="entry name" value="ACYLPHOSPHATASE_1"/>
    <property type="match status" value="1"/>
</dbReference>
<name>A0A1G5QIR5_9GAMM</name>
<dbReference type="Gene3D" id="3.30.420.360">
    <property type="match status" value="1"/>
</dbReference>
<dbReference type="SUPFAM" id="SSF54975">
    <property type="entry name" value="Acylphosphatase/BLUF domain-like"/>
    <property type="match status" value="1"/>
</dbReference>
<sequence length="774" mass="83086">MMRERIRVRGQVQGVGFRPFVYRLAGEAGLNGWVRNDSHGVLLEVQGDPAVIGKLAERLFSEAPPLARIDHLERCPVPLQGEQGGFTIHESERGAADTAVTPDAATCPACLAELFDPADRRYQYPFTNCTHCGPRYTITRAIPYDRSNTTMAAFPLCETCGREYRDPLDRRFHAQPNACPVCGPSLELYDAAGCRQNGDPIAATLARLKRGDVVAIKGLGGFHLACNARDREAVARLRCRKGREAKPLAVMAANAESLAGCVEWTEAEKALLTGSERPIVLLRKRSNTDSELAGCAPGVGWLGAMLPCTPIHYLLFHEAAGRPVDGAWLQAPWELLLVMTSANPGGEPLVIDNDEALRRLSGIADAWLMHDRPIAVRCDDSVMRVDAGGPAFIRRARGFTPQAISLPHTGPSTLAVGGYFKNTVCLTRGSEAFVSQHIGQLDSPANRDFLAEVVDHLCDVLRIRPEQVVHDRHDDLPGSQWAADYINRTGVKRVEVQHHHAHIAAVAAEHGVADRPLLGLALDGVGAGDDGTAWGGELLRVEAGGYRRFGHLSTLPLPGGDRAAREPWRMGAAVLHRLGRGEAIPARFEASAAGPIAEMLQRDVNCPETSSMGRWFDAAAGLLGVCPVMNYEGEAPMLLEGLAERHGAVAPLSDGFRLESGTLDLLPLLAELADIGDAGFGAALFHATLAEGLAAWAAAAADAEGIAEIVFGGGCFLNRTLSTGLRERLSDTGLRVLEARRLPPNDGGLSLGQAWVAIQQATVKERSDAGDRRT</sequence>
<evidence type="ECO:0000256" key="1">
    <source>
        <dbReference type="ARBA" id="ARBA00004711"/>
    </source>
</evidence>
<dbReference type="InterPro" id="IPR006070">
    <property type="entry name" value="Sua5-like_dom"/>
</dbReference>
<evidence type="ECO:0000256" key="3">
    <source>
        <dbReference type="ARBA" id="ARBA00022598"/>
    </source>
</evidence>
<evidence type="ECO:0000313" key="12">
    <source>
        <dbReference type="EMBL" id="SCZ61069.1"/>
    </source>
</evidence>
<dbReference type="Gene3D" id="3.30.110.120">
    <property type="match status" value="1"/>
</dbReference>
<dbReference type="Gene3D" id="3.30.420.40">
    <property type="match status" value="1"/>
</dbReference>
<dbReference type="SUPFAM" id="SSF55821">
    <property type="entry name" value="YrdC/RibB"/>
    <property type="match status" value="1"/>
</dbReference>
<dbReference type="InterPro" id="IPR017945">
    <property type="entry name" value="DHBP_synth_RibB-like_a/b_dom"/>
</dbReference>
<dbReference type="Pfam" id="PF00708">
    <property type="entry name" value="Acylphosphatase"/>
    <property type="match status" value="1"/>
</dbReference>
<keyword evidence="9" id="KW-0378">Hydrolase</keyword>
<dbReference type="InterPro" id="IPR004421">
    <property type="entry name" value="Carbamoyltransferase_HypF"/>
</dbReference>
<keyword evidence="4" id="KW-0479">Metal-binding</keyword>
<dbReference type="Pfam" id="PF17788">
    <property type="entry name" value="HypF_C"/>
    <property type="match status" value="1"/>
</dbReference>
<dbReference type="InterPro" id="IPR055128">
    <property type="entry name" value="HypF_C_2"/>
</dbReference>
<evidence type="ECO:0000259" key="10">
    <source>
        <dbReference type="PROSITE" id="PS51160"/>
    </source>
</evidence>
<dbReference type="EMBL" id="FMWD01000006">
    <property type="protein sequence ID" value="SCZ61069.1"/>
    <property type="molecule type" value="Genomic_DNA"/>
</dbReference>
<dbReference type="GO" id="GO:0003725">
    <property type="term" value="F:double-stranded RNA binding"/>
    <property type="evidence" value="ECO:0007669"/>
    <property type="project" value="InterPro"/>
</dbReference>
<feature type="active site" evidence="9">
    <location>
        <position position="18"/>
    </location>
</feature>
<keyword evidence="6" id="KW-0862">Zinc</keyword>
<proteinExistence type="inferred from homology"/>
<dbReference type="Pfam" id="PF01300">
    <property type="entry name" value="Sua5_yciO_yrdC"/>
    <property type="match status" value="1"/>
</dbReference>
<dbReference type="InterPro" id="IPR001792">
    <property type="entry name" value="Acylphosphatase-like_dom"/>
</dbReference>
<dbReference type="Pfam" id="PF07503">
    <property type="entry name" value="zf-HYPF"/>
    <property type="match status" value="2"/>
</dbReference>
<dbReference type="EC" id="6.2.-.-" evidence="8"/>
<dbReference type="InterPro" id="IPR011125">
    <property type="entry name" value="Znf_HypF"/>
</dbReference>
<comment type="similarity">
    <text evidence="2 8">Belongs to the carbamoyltransferase HypF family.</text>
</comment>
<evidence type="ECO:0000256" key="5">
    <source>
        <dbReference type="ARBA" id="ARBA00022771"/>
    </source>
</evidence>
<comment type="pathway">
    <text evidence="1 8">Protein modification; [NiFe] hydrogenase maturation.</text>
</comment>
<feature type="active site" evidence="9">
    <location>
        <position position="36"/>
    </location>
</feature>
<dbReference type="GO" id="GO:0008270">
    <property type="term" value="F:zinc ion binding"/>
    <property type="evidence" value="ECO:0007669"/>
    <property type="project" value="UniProtKB-KW"/>
</dbReference>
<keyword evidence="3" id="KW-0436">Ligase</keyword>
<evidence type="ECO:0000256" key="9">
    <source>
        <dbReference type="PROSITE-ProRule" id="PRU00520"/>
    </source>
</evidence>
<evidence type="ECO:0000256" key="2">
    <source>
        <dbReference type="ARBA" id="ARBA00008097"/>
    </source>
</evidence>
<dbReference type="InterPro" id="IPR041440">
    <property type="entry name" value="HypF_C"/>
</dbReference>
<reference evidence="12 13" key="1">
    <citation type="submission" date="2016-10" db="EMBL/GenBank/DDBJ databases">
        <authorList>
            <person name="de Groot N.N."/>
        </authorList>
    </citation>
    <scope>NUCLEOTIDE SEQUENCE [LARGE SCALE GENOMIC DNA]</scope>
    <source>
        <strain evidence="12 13">HLD2</strain>
    </source>
</reference>
<dbReference type="InterPro" id="IPR036046">
    <property type="entry name" value="Acylphosphatase-like_dom_sf"/>
</dbReference>
<organism evidence="12 13">
    <name type="scientific">Thiohalomonas denitrificans</name>
    <dbReference type="NCBI Taxonomy" id="415747"/>
    <lineage>
        <taxon>Bacteria</taxon>
        <taxon>Pseudomonadati</taxon>
        <taxon>Pseudomonadota</taxon>
        <taxon>Gammaproteobacteria</taxon>
        <taxon>Thiohalomonadales</taxon>
        <taxon>Thiohalomonadaceae</taxon>
        <taxon>Thiohalomonas</taxon>
    </lineage>
</organism>
<dbReference type="Proteomes" id="UP000199648">
    <property type="component" value="Unassembled WGS sequence"/>
</dbReference>
<dbReference type="Pfam" id="PF22521">
    <property type="entry name" value="HypF_C_2"/>
    <property type="match status" value="1"/>
</dbReference>
<dbReference type="GO" id="GO:0016874">
    <property type="term" value="F:ligase activity"/>
    <property type="evidence" value="ECO:0007669"/>
    <property type="project" value="UniProtKB-UniRule"/>
</dbReference>
<dbReference type="NCBIfam" id="TIGR00143">
    <property type="entry name" value="hypF"/>
    <property type="match status" value="1"/>
</dbReference>
<comment type="catalytic activity">
    <reaction evidence="9">
        <text>an acyl phosphate + H2O = a carboxylate + phosphate + H(+)</text>
        <dbReference type="Rhea" id="RHEA:14965"/>
        <dbReference type="ChEBI" id="CHEBI:15377"/>
        <dbReference type="ChEBI" id="CHEBI:15378"/>
        <dbReference type="ChEBI" id="CHEBI:29067"/>
        <dbReference type="ChEBI" id="CHEBI:43474"/>
        <dbReference type="ChEBI" id="CHEBI:59918"/>
        <dbReference type="EC" id="3.6.1.7"/>
    </reaction>
</comment>
<dbReference type="STRING" id="415747.SAMN03097708_02079"/>
<evidence type="ECO:0000256" key="6">
    <source>
        <dbReference type="ARBA" id="ARBA00022833"/>
    </source>
</evidence>